<keyword evidence="2" id="KW-1185">Reference proteome</keyword>
<dbReference type="InterPro" id="IPR021482">
    <property type="entry name" value="DUF3135"/>
</dbReference>
<evidence type="ECO:0000313" key="2">
    <source>
        <dbReference type="Proteomes" id="UP001320119"/>
    </source>
</evidence>
<dbReference type="Pfam" id="PF11333">
    <property type="entry name" value="DUF3135"/>
    <property type="match status" value="1"/>
</dbReference>
<organism evidence="1 2">
    <name type="scientific">Marinagarivorans cellulosilyticus</name>
    <dbReference type="NCBI Taxonomy" id="2721545"/>
    <lineage>
        <taxon>Bacteria</taxon>
        <taxon>Pseudomonadati</taxon>
        <taxon>Pseudomonadota</taxon>
        <taxon>Gammaproteobacteria</taxon>
        <taxon>Cellvibrionales</taxon>
        <taxon>Cellvibrionaceae</taxon>
        <taxon>Marinagarivorans</taxon>
    </lineage>
</organism>
<protein>
    <recommendedName>
        <fullName evidence="3">DUF3135 domain-containing protein</fullName>
    </recommendedName>
</protein>
<proteinExistence type="predicted"/>
<evidence type="ECO:0008006" key="3">
    <source>
        <dbReference type="Google" id="ProtNLM"/>
    </source>
</evidence>
<dbReference type="EMBL" id="AP023086">
    <property type="protein sequence ID" value="BCD97248.1"/>
    <property type="molecule type" value="Genomic_DNA"/>
</dbReference>
<reference evidence="1 2" key="1">
    <citation type="journal article" date="2022" name="IScience">
        <title>An ultrasensitive nanofiber-based assay for enzymatic hydrolysis and deep-sea microbial degradation of cellulose.</title>
        <authorList>
            <person name="Tsudome M."/>
            <person name="Tachioka M."/>
            <person name="Miyazaki M."/>
            <person name="Uchimura K."/>
            <person name="Tsuda M."/>
            <person name="Takaki Y."/>
            <person name="Deguchi S."/>
        </authorList>
    </citation>
    <scope>NUCLEOTIDE SEQUENCE [LARGE SCALE GENOMIC DNA]</scope>
    <source>
        <strain evidence="1 2">GE09</strain>
    </source>
</reference>
<accession>A0AAN2BJQ8</accession>
<dbReference type="KEGG" id="marq:MARGE09_P1449"/>
<gene>
    <name evidence="1" type="ORF">MARGE09_P1449</name>
</gene>
<evidence type="ECO:0000313" key="1">
    <source>
        <dbReference type="EMBL" id="BCD97248.1"/>
    </source>
</evidence>
<dbReference type="AlphaFoldDB" id="A0AAN2BJQ8"/>
<sequence length="111" mass="12425">MQSQWPTTDELLKLAKENPDALESLRQREIESLISSAPQSMQRRLRGLQFQIDAKRSLSKTPMAACVAISQMMFDSVYELNDVLNNDGQKAEKPTTSEAADVLRFPAALNV</sequence>
<dbReference type="Proteomes" id="UP001320119">
    <property type="component" value="Chromosome"/>
</dbReference>
<name>A0AAN2BJQ8_9GAMM</name>